<dbReference type="PANTHER" id="PTHR43310">
    <property type="entry name" value="SULFATE TRANSPORTER YBAR-RELATED"/>
    <property type="match status" value="1"/>
</dbReference>
<evidence type="ECO:0000313" key="9">
    <source>
        <dbReference type="Proteomes" id="UP000258309"/>
    </source>
</evidence>
<dbReference type="InterPro" id="IPR052706">
    <property type="entry name" value="Membrane-Transporter-like"/>
</dbReference>
<dbReference type="InterPro" id="IPR011547">
    <property type="entry name" value="SLC26A/SulP_dom"/>
</dbReference>
<dbReference type="InterPro" id="IPR002645">
    <property type="entry name" value="STAS_dom"/>
</dbReference>
<evidence type="ECO:0000256" key="4">
    <source>
        <dbReference type="ARBA" id="ARBA00023136"/>
    </source>
</evidence>
<dbReference type="Pfam" id="PF00916">
    <property type="entry name" value="Sulfate_transp"/>
    <property type="match status" value="1"/>
</dbReference>
<dbReference type="OrthoDB" id="190201at2759"/>
<dbReference type="Pfam" id="PF12146">
    <property type="entry name" value="Hydrolase_4"/>
    <property type="match status" value="1"/>
</dbReference>
<dbReference type="PANTHER" id="PTHR43310:SF4">
    <property type="entry name" value="AFR304WP"/>
    <property type="match status" value="1"/>
</dbReference>
<gene>
    <name evidence="8" type="ORF">B7463_g9030</name>
</gene>
<keyword evidence="3 5" id="KW-1133">Transmembrane helix</keyword>
<sequence>MYPPRNNIMLGLEILCSLTSVATDACYGSTTLGIGTLAQPYYPPAAHCEEYLVPLPITAEQAVFNATKWETPYDLEAFFSTLTTRPSAGFAAPLTAPVTLTKTVEIAASFCTPKKTNGKEKTVILATHGIGPARVHWNSPHKPDEYNFVQWAIGQGYSVFFYDRLGTGASQKLSGFSTQLNTAVAVLQELAKKVRAGEYTGNLGKPNKLALMGFSFGSYTTHTAIVEQPEIADAVILTAIGFNETGLNVNGLLRSFVPRIANVQNPLLYGDRDNGYLTWPDKFAQIHNYFHQPNYEEAAADFAEIVKQPYPVAEFLTLLSGPKDASNYTGPVLAISGEYDYIFCDGYCPGIFEEPGKTYYKNANRFEPDLSYFRIIQRAVAHSILGVSTGMLVFPAGPHSGFNNVMPSGMAIYLTSIITGQLVLTLGGSGFCGALSSMLVEILPLLREIAGDIQGQLGQGSISLVPTTLTAYALCSFLIGGIFLVLGVFHCGFVVGYFPSTVLDGIIGSIGVELVIISLELTLPTSSPNLEWATAGEILFSPRQLPLLFATICPALLLLVSTKLDIFSRFTLGFTRNPLYIPIFMIVLASFFWVGAAATGRAHLNTLDGLVDDGWLFPVTGRKDFKISIVLEMANYWRLFDFSKVQWSAIGGPAKNIALVVIIAVLNLPIAVSALKQGLGATADIDRELFGSAAGNILAGAVGTIPNLIVFSYSRLFTEARGGRWESFTVTLLTASLLFIGPMILPYLPTILASVLVLYLGIDLVLEATWESFKTLHWLEFSVFLGSLLASTFLGFAIGLGVGIGLAIVIHCVYSACDSVAKAVPYTTDHTQALSLQKLHVVSESSDEALTKIPFMKLNGFISKKGREQLEYPDFQVIEMSGYSFFATLPSLEKSLNLVAARSGNTTIIIDMSNVVRLETSVGKLIKQKFSVCSRAEEYIHMALAGIMPNSGVRADLKRAGLNCRFIYEPSEKTCDNISLSKDEIPTFRTLQQANAWREELSNNQSKPMTDDKVLDAFKVISDSSGWSFGLNTFSRDDLCIIRGIKGETLDLKWRDCAFILISGRLAIKINETAGENTMHYLSRPSVSMGILYLARIFTSWRRDNSTLEADGSEENMMIPLRPTSNLLKQEQLLPGDTIVFPFRVHGIDDMLRVVVQSDTWYILAGTTDVTSLYMQASPIDVSRTDQGRTDQCIYQSNDGKLPGETGHAIAPGWSQYEFSRRFKICGGLRIGTKTELTMNISEDSTRRYSPIKATILLTAAFY</sequence>
<evidence type="ECO:0000256" key="2">
    <source>
        <dbReference type="ARBA" id="ARBA00022692"/>
    </source>
</evidence>
<feature type="transmembrane region" description="Helical" evidence="5">
    <location>
        <begin position="579"/>
        <end position="598"/>
    </location>
</feature>
<dbReference type="Gene3D" id="3.30.750.24">
    <property type="entry name" value="STAS domain"/>
    <property type="match status" value="1"/>
</dbReference>
<proteinExistence type="predicted"/>
<feature type="non-terminal residue" evidence="8">
    <location>
        <position position="1263"/>
    </location>
</feature>
<feature type="transmembrane region" description="Helical" evidence="5">
    <location>
        <begin position="695"/>
        <end position="713"/>
    </location>
</feature>
<dbReference type="InterPro" id="IPR022742">
    <property type="entry name" value="Hydrolase_4"/>
</dbReference>
<dbReference type="EMBL" id="NCSJ02000212">
    <property type="protein sequence ID" value="RFU27310.1"/>
    <property type="molecule type" value="Genomic_DNA"/>
</dbReference>
<feature type="transmembrane region" description="Helical" evidence="5">
    <location>
        <begin position="410"/>
        <end position="440"/>
    </location>
</feature>
<dbReference type="Proteomes" id="UP000258309">
    <property type="component" value="Unassembled WGS sequence"/>
</dbReference>
<feature type="domain" description="STAS" evidence="7">
    <location>
        <begin position="865"/>
        <end position="998"/>
    </location>
</feature>
<keyword evidence="9" id="KW-1185">Reference proteome</keyword>
<dbReference type="Gene3D" id="3.40.50.1820">
    <property type="entry name" value="alpha/beta hydrolase"/>
    <property type="match status" value="1"/>
</dbReference>
<evidence type="ECO:0000256" key="5">
    <source>
        <dbReference type="SAM" id="Phobius"/>
    </source>
</evidence>
<feature type="transmembrane region" description="Helical" evidence="5">
    <location>
        <begin position="505"/>
        <end position="524"/>
    </location>
</feature>
<feature type="transmembrane region" description="Helical" evidence="5">
    <location>
        <begin position="545"/>
        <end position="567"/>
    </location>
</feature>
<organism evidence="8 9">
    <name type="scientific">Scytalidium lignicola</name>
    <name type="common">Hyphomycete</name>
    <dbReference type="NCBI Taxonomy" id="5539"/>
    <lineage>
        <taxon>Eukaryota</taxon>
        <taxon>Fungi</taxon>
        <taxon>Dikarya</taxon>
        <taxon>Ascomycota</taxon>
        <taxon>Pezizomycotina</taxon>
        <taxon>Leotiomycetes</taxon>
        <taxon>Leotiomycetes incertae sedis</taxon>
        <taxon>Scytalidium</taxon>
    </lineage>
</organism>
<evidence type="ECO:0000256" key="6">
    <source>
        <dbReference type="SAM" id="SignalP"/>
    </source>
</evidence>
<comment type="subcellular location">
    <subcellularLocation>
        <location evidence="1">Membrane</location>
        <topology evidence="1">Multi-pass membrane protein</topology>
    </subcellularLocation>
</comment>
<keyword evidence="4 5" id="KW-0472">Membrane</keyword>
<keyword evidence="6" id="KW-0732">Signal</keyword>
<feature type="transmembrane region" description="Helical" evidence="5">
    <location>
        <begin position="782"/>
        <end position="810"/>
    </location>
</feature>
<feature type="transmembrane region" description="Helical" evidence="5">
    <location>
        <begin position="657"/>
        <end position="675"/>
    </location>
</feature>
<evidence type="ECO:0000256" key="1">
    <source>
        <dbReference type="ARBA" id="ARBA00004141"/>
    </source>
</evidence>
<protein>
    <recommendedName>
        <fullName evidence="7">STAS domain-containing protein</fullName>
    </recommendedName>
</protein>
<accession>A0A3E2H1P6</accession>
<feature type="transmembrane region" description="Helical" evidence="5">
    <location>
        <begin position="379"/>
        <end position="398"/>
    </location>
</feature>
<feature type="signal peptide" evidence="6">
    <location>
        <begin position="1"/>
        <end position="23"/>
    </location>
</feature>
<comment type="caution">
    <text evidence="8">The sequence shown here is derived from an EMBL/GenBank/DDBJ whole genome shotgun (WGS) entry which is preliminary data.</text>
</comment>
<dbReference type="GO" id="GO:0016020">
    <property type="term" value="C:membrane"/>
    <property type="evidence" value="ECO:0007669"/>
    <property type="project" value="UniProtKB-SubCell"/>
</dbReference>
<evidence type="ECO:0000259" key="7">
    <source>
        <dbReference type="PROSITE" id="PS50801"/>
    </source>
</evidence>
<feature type="chain" id="PRO_5017769245" description="STAS domain-containing protein" evidence="6">
    <location>
        <begin position="24"/>
        <end position="1263"/>
    </location>
</feature>
<keyword evidence="2 5" id="KW-0812">Transmembrane</keyword>
<evidence type="ECO:0000256" key="3">
    <source>
        <dbReference type="ARBA" id="ARBA00022989"/>
    </source>
</evidence>
<feature type="non-terminal residue" evidence="8">
    <location>
        <position position="1"/>
    </location>
</feature>
<reference evidence="8 9" key="1">
    <citation type="submission" date="2018-05" db="EMBL/GenBank/DDBJ databases">
        <title>Draft genome sequence of Scytalidium lignicola DSM 105466, a ubiquitous saprotrophic fungus.</title>
        <authorList>
            <person name="Buettner E."/>
            <person name="Gebauer A.M."/>
            <person name="Hofrichter M."/>
            <person name="Liers C."/>
            <person name="Kellner H."/>
        </authorList>
    </citation>
    <scope>NUCLEOTIDE SEQUENCE [LARGE SCALE GENOMIC DNA]</scope>
    <source>
        <strain evidence="8 9">DSM 105466</strain>
    </source>
</reference>
<dbReference type="SUPFAM" id="SSF53474">
    <property type="entry name" value="alpha/beta-Hydrolases"/>
    <property type="match status" value="1"/>
</dbReference>
<dbReference type="AlphaFoldDB" id="A0A3E2H1P6"/>
<dbReference type="InterPro" id="IPR036513">
    <property type="entry name" value="STAS_dom_sf"/>
</dbReference>
<dbReference type="STRING" id="5539.A0A3E2H1P6"/>
<feature type="transmembrane region" description="Helical" evidence="5">
    <location>
        <begin position="471"/>
        <end position="499"/>
    </location>
</feature>
<evidence type="ECO:0000313" key="8">
    <source>
        <dbReference type="EMBL" id="RFU27310.1"/>
    </source>
</evidence>
<dbReference type="PROSITE" id="PS50801">
    <property type="entry name" value="STAS"/>
    <property type="match status" value="1"/>
</dbReference>
<name>A0A3E2H1P6_SCYLI</name>
<dbReference type="InterPro" id="IPR029058">
    <property type="entry name" value="AB_hydrolase_fold"/>
</dbReference>